<feature type="transmembrane region" description="Helical" evidence="1">
    <location>
        <begin position="222"/>
        <end position="243"/>
    </location>
</feature>
<accession>A0A4R1K590</accession>
<dbReference type="RefSeq" id="WP_132874234.1">
    <property type="nucleotide sequence ID" value="NZ_JAJUHT010000006.1"/>
</dbReference>
<feature type="transmembrane region" description="Helical" evidence="1">
    <location>
        <begin position="286"/>
        <end position="305"/>
    </location>
</feature>
<sequence>MIYSVKHLFVSTFKESFFILAELFKILIPMMILIKILDVIGVVTLLGRVLAPVMVLTGLPGEMGLAWASALLTNIYGGIIVFASLADRVEVTAAQATVLATMMLMAHAIPVEVQIARKAGTRFAAMAAFRICSALVFGILLNLVYKTGGWLQHPAEILLKPAAQDASLAGWALGEVRSLFYIACIVLALVFMMKLLKICGVINLINSACEPLMKLMGIGKEAAYLTMVGFTLGLTYGGGLIINEARSGNISHRDVFFSLAFMGICHSMIEDTLLMMTIGGHISGILWMRTVFAVLLVAAAVRLSAKLPDTWFYRFLFMNNKA</sequence>
<evidence type="ECO:0000313" key="2">
    <source>
        <dbReference type="EMBL" id="TCK59322.1"/>
    </source>
</evidence>
<dbReference type="AlphaFoldDB" id="A0A4R1K590"/>
<dbReference type="Proteomes" id="UP000294614">
    <property type="component" value="Unassembled WGS sequence"/>
</dbReference>
<reference evidence="2 3" key="1">
    <citation type="submission" date="2019-03" db="EMBL/GenBank/DDBJ databases">
        <title>Genomic Encyclopedia of Type Strains, Phase IV (KMG-IV): sequencing the most valuable type-strain genomes for metagenomic binning, comparative biology and taxonomic classification.</title>
        <authorList>
            <person name="Goeker M."/>
        </authorList>
    </citation>
    <scope>NUCLEOTIDE SEQUENCE [LARGE SCALE GENOMIC DNA]</scope>
    <source>
        <strain evidence="2 3">DSM 24984</strain>
    </source>
</reference>
<evidence type="ECO:0000256" key="1">
    <source>
        <dbReference type="SAM" id="Phobius"/>
    </source>
</evidence>
<name>A0A4R1K590_9BACT</name>
<evidence type="ECO:0008006" key="4">
    <source>
        <dbReference type="Google" id="ProtNLM"/>
    </source>
</evidence>
<comment type="caution">
    <text evidence="2">The sequence shown here is derived from an EMBL/GenBank/DDBJ whole genome shotgun (WGS) entry which is preliminary data.</text>
</comment>
<protein>
    <recommendedName>
        <fullName evidence="4">Nucleoside recognition protein</fullName>
    </recommendedName>
</protein>
<feature type="transmembrane region" description="Helical" evidence="1">
    <location>
        <begin position="178"/>
        <end position="196"/>
    </location>
</feature>
<feature type="transmembrane region" description="Helical" evidence="1">
    <location>
        <begin position="26"/>
        <end position="51"/>
    </location>
</feature>
<keyword evidence="1" id="KW-1133">Transmembrane helix</keyword>
<dbReference type="EMBL" id="SMGG01000006">
    <property type="protein sequence ID" value="TCK59322.1"/>
    <property type="molecule type" value="Genomic_DNA"/>
</dbReference>
<feature type="transmembrane region" description="Helical" evidence="1">
    <location>
        <begin position="123"/>
        <end position="145"/>
    </location>
</feature>
<keyword evidence="3" id="KW-1185">Reference proteome</keyword>
<evidence type="ECO:0000313" key="3">
    <source>
        <dbReference type="Proteomes" id="UP000294614"/>
    </source>
</evidence>
<dbReference type="OrthoDB" id="9779080at2"/>
<feature type="transmembrane region" description="Helical" evidence="1">
    <location>
        <begin position="63"/>
        <end position="86"/>
    </location>
</feature>
<proteinExistence type="predicted"/>
<keyword evidence="1" id="KW-0472">Membrane</keyword>
<gene>
    <name evidence="2" type="ORF">C8D98_2255</name>
</gene>
<keyword evidence="1" id="KW-0812">Transmembrane</keyword>
<organism evidence="2 3">
    <name type="scientific">Seleniivibrio woodruffii</name>
    <dbReference type="NCBI Taxonomy" id="1078050"/>
    <lineage>
        <taxon>Bacteria</taxon>
        <taxon>Pseudomonadati</taxon>
        <taxon>Deferribacterota</taxon>
        <taxon>Deferribacteres</taxon>
        <taxon>Deferribacterales</taxon>
        <taxon>Geovibrionaceae</taxon>
        <taxon>Seleniivibrio</taxon>
    </lineage>
</organism>